<keyword evidence="3" id="KW-1185">Reference proteome</keyword>
<organism evidence="2 3">
    <name type="scientific">Pelobacter propionicus (strain DSM 2379 / NBRC 103807 / OttBd1)</name>
    <dbReference type="NCBI Taxonomy" id="338966"/>
    <lineage>
        <taxon>Bacteria</taxon>
        <taxon>Pseudomonadati</taxon>
        <taxon>Thermodesulfobacteriota</taxon>
        <taxon>Desulfuromonadia</taxon>
        <taxon>Desulfuromonadales</taxon>
        <taxon>Desulfuromonadaceae</taxon>
        <taxon>Pelobacter</taxon>
    </lineage>
</organism>
<proteinExistence type="predicted"/>
<dbReference type="GO" id="GO:0035438">
    <property type="term" value="F:cyclic-di-GMP binding"/>
    <property type="evidence" value="ECO:0007669"/>
    <property type="project" value="InterPro"/>
</dbReference>
<feature type="domain" description="PilZ" evidence="1">
    <location>
        <begin position="3"/>
        <end position="98"/>
    </location>
</feature>
<dbReference type="HOGENOM" id="CLU_146776_1_0_7"/>
<dbReference type="SUPFAM" id="SSF141371">
    <property type="entry name" value="PilZ domain-like"/>
    <property type="match status" value="1"/>
</dbReference>
<dbReference type="Gene3D" id="2.40.10.220">
    <property type="entry name" value="predicted glycosyltransferase like domains"/>
    <property type="match status" value="1"/>
</dbReference>
<reference evidence="2 3" key="1">
    <citation type="submission" date="2006-10" db="EMBL/GenBank/DDBJ databases">
        <title>Complete sequence of chromosome of Pelobacter propionicus DSM 2379.</title>
        <authorList>
            <consortium name="US DOE Joint Genome Institute"/>
            <person name="Copeland A."/>
            <person name="Lucas S."/>
            <person name="Lapidus A."/>
            <person name="Barry K."/>
            <person name="Detter J.C."/>
            <person name="Glavina del Rio T."/>
            <person name="Hammon N."/>
            <person name="Israni S."/>
            <person name="Dalin E."/>
            <person name="Tice H."/>
            <person name="Pitluck S."/>
            <person name="Saunders E."/>
            <person name="Brettin T."/>
            <person name="Bruce D."/>
            <person name="Han C."/>
            <person name="Tapia R."/>
            <person name="Schmutz J."/>
            <person name="Larimer F."/>
            <person name="Land M."/>
            <person name="Hauser L."/>
            <person name="Kyrpides N."/>
            <person name="Kim E."/>
            <person name="Lovley D."/>
            <person name="Richardson P."/>
        </authorList>
    </citation>
    <scope>NUCLEOTIDE SEQUENCE [LARGE SCALE GENOMIC DNA]</scope>
    <source>
        <strain evidence="3">DSM 2379 / NBRC 103807 / OttBd1</strain>
    </source>
</reference>
<dbReference type="STRING" id="338966.Ppro_3538"/>
<evidence type="ECO:0000259" key="1">
    <source>
        <dbReference type="Pfam" id="PF07238"/>
    </source>
</evidence>
<gene>
    <name evidence="2" type="ordered locus">Ppro_3538</name>
</gene>
<dbReference type="InterPro" id="IPR009875">
    <property type="entry name" value="PilZ_domain"/>
</dbReference>
<dbReference type="Proteomes" id="UP000006732">
    <property type="component" value="Chromosome"/>
</dbReference>
<sequence length="124" mass="14137">MNTRKFSRVRFRVNATVRTAERQFQGSVENLSMNGMFLVTGEQIATGEAVEISIQLTGSEPEIEVNLSGRACRLTEDGIGFTFEQIELDSYTHLKNIISYNMKDSEKVMEEIYHAMDEKLAHQK</sequence>
<dbReference type="OrthoDB" id="370480at2"/>
<protein>
    <submittedName>
        <fullName evidence="2">Type IV pilus assembly PilZ</fullName>
    </submittedName>
</protein>
<evidence type="ECO:0000313" key="2">
    <source>
        <dbReference type="EMBL" id="ABL01131.1"/>
    </source>
</evidence>
<dbReference type="eggNOG" id="COG0461">
    <property type="taxonomic scope" value="Bacteria"/>
</dbReference>
<dbReference type="EMBL" id="CP000482">
    <property type="protein sequence ID" value="ABL01131.1"/>
    <property type="molecule type" value="Genomic_DNA"/>
</dbReference>
<dbReference type="RefSeq" id="WP_011737344.1">
    <property type="nucleotide sequence ID" value="NC_008609.1"/>
</dbReference>
<name>A1AUW0_PELPD</name>
<accession>A1AUW0</accession>
<dbReference type="Pfam" id="PF07238">
    <property type="entry name" value="PilZ"/>
    <property type="match status" value="1"/>
</dbReference>
<dbReference type="AlphaFoldDB" id="A1AUW0"/>
<evidence type="ECO:0000313" key="3">
    <source>
        <dbReference type="Proteomes" id="UP000006732"/>
    </source>
</evidence>
<dbReference type="KEGG" id="ppd:Ppro_3538"/>